<keyword evidence="5" id="KW-1185">Reference proteome</keyword>
<evidence type="ECO:0000313" key="4">
    <source>
        <dbReference type="EMBL" id="TVT39195.1"/>
    </source>
</evidence>
<dbReference type="Pfam" id="PF01648">
    <property type="entry name" value="ACPS"/>
    <property type="match status" value="1"/>
</dbReference>
<keyword evidence="1 4" id="KW-0808">Transferase</keyword>
<dbReference type="AlphaFoldDB" id="A0A558BRU6"/>
<accession>A0A558BRU6</accession>
<dbReference type="Proteomes" id="UP000317624">
    <property type="component" value="Unassembled WGS sequence"/>
</dbReference>
<evidence type="ECO:0000256" key="1">
    <source>
        <dbReference type="ARBA" id="ARBA00022679"/>
    </source>
</evidence>
<evidence type="ECO:0000313" key="5">
    <source>
        <dbReference type="Proteomes" id="UP000317624"/>
    </source>
</evidence>
<feature type="compositionally biased region" description="Basic and acidic residues" evidence="2">
    <location>
        <begin position="1"/>
        <end position="17"/>
    </location>
</feature>
<dbReference type="GO" id="GO:0008897">
    <property type="term" value="F:holo-[acyl-carrier-protein] synthase activity"/>
    <property type="evidence" value="ECO:0007669"/>
    <property type="project" value="InterPro"/>
</dbReference>
<name>A0A558BRU6_9BACT</name>
<evidence type="ECO:0000259" key="3">
    <source>
        <dbReference type="Pfam" id="PF01648"/>
    </source>
</evidence>
<feature type="region of interest" description="Disordered" evidence="2">
    <location>
        <begin position="1"/>
        <end position="33"/>
    </location>
</feature>
<sequence>MLRALGREAGAESDIRKGASGAMGAQRSGLGGSARAGRCYFRRLPAWALPPMPLHSIRPLPGGAHLGLWHLTETPLALWPQLSAPDAYRPLLPARADVPRQAQWLAGRVLVQRMLAAVAPDSVGLLLHNDATGRPFLASGPDLGPAVSLSHSGEWVAALLAPAGAAVGVDVEVVRDKALRIARKFLTPEELTANELIINSQPTLAIELFSLLWSAKETLYKLAGQRGIIFRQNLLLDLPAPPTPPATWPSAGELSARLELAGRSSRHRICYFQPAGGYVLTYCYSLPSLT</sequence>
<dbReference type="GO" id="GO:0000287">
    <property type="term" value="F:magnesium ion binding"/>
    <property type="evidence" value="ECO:0007669"/>
    <property type="project" value="InterPro"/>
</dbReference>
<organism evidence="4 5">
    <name type="scientific">Hymenobacter setariae</name>
    <dbReference type="NCBI Taxonomy" id="2594794"/>
    <lineage>
        <taxon>Bacteria</taxon>
        <taxon>Pseudomonadati</taxon>
        <taxon>Bacteroidota</taxon>
        <taxon>Cytophagia</taxon>
        <taxon>Cytophagales</taxon>
        <taxon>Hymenobacteraceae</taxon>
        <taxon>Hymenobacter</taxon>
    </lineage>
</organism>
<dbReference type="SUPFAM" id="SSF56214">
    <property type="entry name" value="4'-phosphopantetheinyl transferase"/>
    <property type="match status" value="2"/>
</dbReference>
<gene>
    <name evidence="4" type="ORF">FNT36_16170</name>
</gene>
<reference evidence="4 5" key="1">
    <citation type="submission" date="2019-07" db="EMBL/GenBank/DDBJ databases">
        <title>Hymenobacter sp. straun FUR1 Genome sequencing and assembly.</title>
        <authorList>
            <person name="Chhetri G."/>
        </authorList>
    </citation>
    <scope>NUCLEOTIDE SEQUENCE [LARGE SCALE GENOMIC DNA]</scope>
    <source>
        <strain evidence="4 5">Fur1</strain>
    </source>
</reference>
<dbReference type="InterPro" id="IPR037143">
    <property type="entry name" value="4-PPantetheinyl_Trfase_dom_sf"/>
</dbReference>
<dbReference type="Gene3D" id="3.90.470.20">
    <property type="entry name" value="4'-phosphopantetheinyl transferase domain"/>
    <property type="match status" value="1"/>
</dbReference>
<dbReference type="OrthoDB" id="1190494at2"/>
<evidence type="ECO:0000256" key="2">
    <source>
        <dbReference type="SAM" id="MobiDB-lite"/>
    </source>
</evidence>
<feature type="domain" description="4'-phosphopantetheinyl transferase" evidence="3">
    <location>
        <begin position="166"/>
        <end position="225"/>
    </location>
</feature>
<protein>
    <submittedName>
        <fullName evidence="4">4'-phosphopantetheinyl transferase superfamily protein</fullName>
    </submittedName>
</protein>
<dbReference type="InterPro" id="IPR008278">
    <property type="entry name" value="4-PPantetheinyl_Trfase_dom"/>
</dbReference>
<proteinExistence type="predicted"/>
<dbReference type="EMBL" id="VMRJ01000004">
    <property type="protein sequence ID" value="TVT39195.1"/>
    <property type="molecule type" value="Genomic_DNA"/>
</dbReference>
<comment type="caution">
    <text evidence="4">The sequence shown here is derived from an EMBL/GenBank/DDBJ whole genome shotgun (WGS) entry which is preliminary data.</text>
</comment>